<evidence type="ECO:0000259" key="1">
    <source>
        <dbReference type="Pfam" id="PF01261"/>
    </source>
</evidence>
<dbReference type="InterPro" id="IPR013022">
    <property type="entry name" value="Xyl_isomerase-like_TIM-brl"/>
</dbReference>
<dbReference type="InterPro" id="IPR050312">
    <property type="entry name" value="IolE/XylAMocC-like"/>
</dbReference>
<dbReference type="InterPro" id="IPR036237">
    <property type="entry name" value="Xyl_isomerase-like_sf"/>
</dbReference>
<organism evidence="2">
    <name type="scientific">hydrocarbon metagenome</name>
    <dbReference type="NCBI Taxonomy" id="938273"/>
    <lineage>
        <taxon>unclassified sequences</taxon>
        <taxon>metagenomes</taxon>
        <taxon>ecological metagenomes</taxon>
    </lineage>
</organism>
<gene>
    <name evidence="2" type="ORF">ASZ90_017130</name>
</gene>
<dbReference type="PANTHER" id="PTHR12110">
    <property type="entry name" value="HYDROXYPYRUVATE ISOMERASE"/>
    <property type="match status" value="1"/>
</dbReference>
<dbReference type="AlphaFoldDB" id="A0A0W8EA62"/>
<proteinExistence type="predicted"/>
<name>A0A0W8EA62_9ZZZZ</name>
<evidence type="ECO:0000313" key="2">
    <source>
        <dbReference type="EMBL" id="KUG05448.1"/>
    </source>
</evidence>
<accession>A0A0W8EA62</accession>
<dbReference type="Gene3D" id="3.20.20.150">
    <property type="entry name" value="Divalent-metal-dependent TIM barrel enzymes"/>
    <property type="match status" value="1"/>
</dbReference>
<dbReference type="SUPFAM" id="SSF51658">
    <property type="entry name" value="Xylose isomerase-like"/>
    <property type="match status" value="1"/>
</dbReference>
<feature type="domain" description="Xylose isomerase-like TIM barrel" evidence="1">
    <location>
        <begin position="24"/>
        <end position="246"/>
    </location>
</feature>
<dbReference type="EMBL" id="LNQE01001813">
    <property type="protein sequence ID" value="KUG05448.1"/>
    <property type="molecule type" value="Genomic_DNA"/>
</dbReference>
<sequence length="270" mass="31104">MNDLNNKLGIFSWFGFVMPLPQRLELIKKAGFDATTIWWEDEIGTPMIKKEKMAGIVRGSGLILENIHVPYDDADDLWSESKTLRDKIVNRHTEWLNDCAELDIPVLLMHIIDRKYPIQPNKWGVESISRLLRIAEDLGVKIALENTGSVDYIDFVLRELVSDHLVFCYDSSHDFLYSSEKAAILKRQGLRLQHLHLSDNDLIKDRHWLPGEGIIDWQKINKAFPRDTYKGNITLEVYPGEDDLKGSPSTFIEKACRSAIWARNVLSRVD</sequence>
<dbReference type="Pfam" id="PF01261">
    <property type="entry name" value="AP_endonuc_2"/>
    <property type="match status" value="1"/>
</dbReference>
<protein>
    <recommendedName>
        <fullName evidence="1">Xylose isomerase-like TIM barrel domain-containing protein</fullName>
    </recommendedName>
</protein>
<reference evidence="2" key="1">
    <citation type="journal article" date="2015" name="Proc. Natl. Acad. Sci. U.S.A.">
        <title>Networks of energetic and metabolic interactions define dynamics in microbial communities.</title>
        <authorList>
            <person name="Embree M."/>
            <person name="Liu J.K."/>
            <person name="Al-Bassam M.M."/>
            <person name="Zengler K."/>
        </authorList>
    </citation>
    <scope>NUCLEOTIDE SEQUENCE</scope>
</reference>
<comment type="caution">
    <text evidence="2">The sequence shown here is derived from an EMBL/GenBank/DDBJ whole genome shotgun (WGS) entry which is preliminary data.</text>
</comment>